<dbReference type="InterPro" id="IPR043128">
    <property type="entry name" value="Rev_trsase/Diguanyl_cyclase"/>
</dbReference>
<feature type="domain" description="GGDEF" evidence="6">
    <location>
        <begin position="462"/>
        <end position="597"/>
    </location>
</feature>
<dbReference type="Pfam" id="PF13426">
    <property type="entry name" value="PAS_9"/>
    <property type="match status" value="1"/>
</dbReference>
<dbReference type="CDD" id="cd00130">
    <property type="entry name" value="PAS"/>
    <property type="match status" value="1"/>
</dbReference>
<evidence type="ECO:0000313" key="9">
    <source>
        <dbReference type="Proteomes" id="UP000221222"/>
    </source>
</evidence>
<accession>A0A2G1DEE4</accession>
<dbReference type="NCBIfam" id="TIGR00254">
    <property type="entry name" value="GGDEF"/>
    <property type="match status" value="1"/>
</dbReference>
<dbReference type="NCBIfam" id="TIGR00229">
    <property type="entry name" value="sensory_box"/>
    <property type="match status" value="1"/>
</dbReference>
<evidence type="ECO:0000259" key="6">
    <source>
        <dbReference type="PROSITE" id="PS50887"/>
    </source>
</evidence>
<dbReference type="InterPro" id="IPR001610">
    <property type="entry name" value="PAC"/>
</dbReference>
<reference evidence="7 10" key="2">
    <citation type="submission" date="2018-08" db="EMBL/GenBank/DDBJ databases">
        <title>Complete genome of the Arcobacter molluscorum type strain LMG 25693.</title>
        <authorList>
            <person name="Miller W.G."/>
            <person name="Yee E."/>
            <person name="Bono J.L."/>
        </authorList>
    </citation>
    <scope>NUCLEOTIDE SEQUENCE [LARGE SCALE GENOMIC DNA]</scope>
    <source>
        <strain evidence="7 10">CECT 7696</strain>
    </source>
</reference>
<dbReference type="CDD" id="cd01949">
    <property type="entry name" value="GGDEF"/>
    <property type="match status" value="1"/>
</dbReference>
<dbReference type="SUPFAM" id="SSF53850">
    <property type="entry name" value="Periplasmic binding protein-like II"/>
    <property type="match status" value="1"/>
</dbReference>
<name>A0A2G1DEE4_9BACT</name>
<dbReference type="RefSeq" id="WP_099343612.1">
    <property type="nucleotide sequence ID" value="NZ_CP032098.1"/>
</dbReference>
<evidence type="ECO:0000256" key="2">
    <source>
        <dbReference type="ARBA" id="ARBA00034247"/>
    </source>
</evidence>
<proteinExistence type="predicted"/>
<evidence type="ECO:0000313" key="7">
    <source>
        <dbReference type="EMBL" id="AXX91156.1"/>
    </source>
</evidence>
<reference evidence="8 9" key="1">
    <citation type="submission" date="2017-09" db="EMBL/GenBank/DDBJ databases">
        <title>Arcobacter canalis sp. nov., a new species isolated from a water canal contaminated with urban sewage.</title>
        <authorList>
            <person name="Perez-Cataluna A."/>
            <person name="Salas-Masso N."/>
            <person name="Figueras M.J."/>
        </authorList>
    </citation>
    <scope>NUCLEOTIDE SEQUENCE [LARGE SCALE GENOMIC DNA]</scope>
    <source>
        <strain evidence="8 9">F98-3</strain>
    </source>
</reference>
<dbReference type="EC" id="2.7.7.65" evidence="1"/>
<evidence type="ECO:0000256" key="3">
    <source>
        <dbReference type="SAM" id="Phobius"/>
    </source>
</evidence>
<sequence>MNKIIIFFILLCTCLFAKNISNIPINSSSILTPQEKIYLKNLKQLNLCVDPDWMPMDKIKNKNHIGLGADYIKEIEKFLEIKIDLIVTNSWIQTLEYAKDRRCDIIPLVVKTKERSNYLNFTQPYLKLPLVIVTKMNEFFINDIRDVHRPIGIVKGYAFPKELLEKYPNLNVIEVGSVEEGYKRVRNSNLYGFVDTVATAGYLIQKKYFGEMKISAALNYSWQLHMGVRNDMPELIPIFDKALASIKEDKQKEIFNKWIAIKYIEENNYFFMFLSTLAICFIFSTVIYTIIRANKKLNREIKKRKKIENERRRYLKVVDENVLLLNLDTEGRITHASKALCTLSKYKEEELIGKPHHILKHESMNVKVFDNMWNTLKNNQTWKGEVKNIDKEGSIFWVDIVVSPIYDENNKKIGYTSINQDITNKKRLEEISITDELTKLFNKRFFNEVFPKIINAAKRKDDYITFCIFDIDNFKYYNDTYGHLKGDMVLNKVSTYVKSKLSRAEDLCFRLGGEEFGIVIRDHDKTRPEKYINEIREGIEKLNIEHIKNSASSFVTASFGVTSMKAKDIQSIDEIYKKTDENLYKAKAKGKNIVYID</sequence>
<dbReference type="AlphaFoldDB" id="A0A2G1DEE4"/>
<dbReference type="SMART" id="SM00267">
    <property type="entry name" value="GGDEF"/>
    <property type="match status" value="1"/>
</dbReference>
<dbReference type="PROSITE" id="PS50887">
    <property type="entry name" value="GGDEF"/>
    <property type="match status" value="1"/>
</dbReference>
<dbReference type="GO" id="GO:0052621">
    <property type="term" value="F:diguanylate cyclase activity"/>
    <property type="evidence" value="ECO:0007669"/>
    <property type="project" value="UniProtKB-EC"/>
</dbReference>
<dbReference type="SUPFAM" id="SSF55073">
    <property type="entry name" value="Nucleotide cyclase"/>
    <property type="match status" value="1"/>
</dbReference>
<evidence type="ECO:0000259" key="4">
    <source>
        <dbReference type="PROSITE" id="PS50112"/>
    </source>
</evidence>
<keyword evidence="3" id="KW-1133">Transmembrane helix</keyword>
<evidence type="ECO:0000313" key="10">
    <source>
        <dbReference type="Proteomes" id="UP000262712"/>
    </source>
</evidence>
<dbReference type="Gene3D" id="3.30.70.270">
    <property type="match status" value="1"/>
</dbReference>
<dbReference type="InterPro" id="IPR029787">
    <property type="entry name" value="Nucleotide_cyclase"/>
</dbReference>
<dbReference type="Proteomes" id="UP000262712">
    <property type="component" value="Chromosome"/>
</dbReference>
<keyword evidence="9" id="KW-1185">Reference proteome</keyword>
<dbReference type="Pfam" id="PF00990">
    <property type="entry name" value="GGDEF"/>
    <property type="match status" value="1"/>
</dbReference>
<dbReference type="Pfam" id="PF00497">
    <property type="entry name" value="SBP_bac_3"/>
    <property type="match status" value="1"/>
</dbReference>
<dbReference type="InterPro" id="IPR000160">
    <property type="entry name" value="GGDEF_dom"/>
</dbReference>
<dbReference type="InterPro" id="IPR001638">
    <property type="entry name" value="Solute-binding_3/MltF_N"/>
</dbReference>
<evidence type="ECO:0000256" key="1">
    <source>
        <dbReference type="ARBA" id="ARBA00012528"/>
    </source>
</evidence>
<evidence type="ECO:0000313" key="8">
    <source>
        <dbReference type="EMBL" id="PHO16871.1"/>
    </source>
</evidence>
<dbReference type="KEGG" id="amol:AMOL_0117"/>
<gene>
    <name evidence="7" type="ORF">AMOL_0117</name>
    <name evidence="8" type="ORF">CPU12_13355</name>
</gene>
<dbReference type="InterPro" id="IPR000014">
    <property type="entry name" value="PAS"/>
</dbReference>
<keyword evidence="3" id="KW-0472">Membrane</keyword>
<feature type="domain" description="PAC" evidence="5">
    <location>
        <begin position="382"/>
        <end position="434"/>
    </location>
</feature>
<organism evidence="8 9">
    <name type="scientific">Malaciobacter molluscorum LMG 25693</name>
    <dbReference type="NCBI Taxonomy" id="870501"/>
    <lineage>
        <taxon>Bacteria</taxon>
        <taxon>Pseudomonadati</taxon>
        <taxon>Campylobacterota</taxon>
        <taxon>Epsilonproteobacteria</taxon>
        <taxon>Campylobacterales</taxon>
        <taxon>Arcobacteraceae</taxon>
        <taxon>Malaciobacter</taxon>
    </lineage>
</organism>
<feature type="transmembrane region" description="Helical" evidence="3">
    <location>
        <begin position="269"/>
        <end position="291"/>
    </location>
</feature>
<dbReference type="SUPFAM" id="SSF55785">
    <property type="entry name" value="PYP-like sensor domain (PAS domain)"/>
    <property type="match status" value="1"/>
</dbReference>
<dbReference type="SMART" id="SM00086">
    <property type="entry name" value="PAC"/>
    <property type="match status" value="1"/>
</dbReference>
<dbReference type="InterPro" id="IPR035965">
    <property type="entry name" value="PAS-like_dom_sf"/>
</dbReference>
<evidence type="ECO:0000259" key="5">
    <source>
        <dbReference type="PROSITE" id="PS50113"/>
    </source>
</evidence>
<dbReference type="CDD" id="cd13708">
    <property type="entry name" value="PBP2_BvgS_like_1"/>
    <property type="match status" value="1"/>
</dbReference>
<dbReference type="EMBL" id="NXFY01000031">
    <property type="protein sequence ID" value="PHO16871.1"/>
    <property type="molecule type" value="Genomic_DNA"/>
</dbReference>
<dbReference type="Proteomes" id="UP000221222">
    <property type="component" value="Unassembled WGS sequence"/>
</dbReference>
<dbReference type="InterPro" id="IPR000700">
    <property type="entry name" value="PAS-assoc_C"/>
</dbReference>
<comment type="catalytic activity">
    <reaction evidence="2">
        <text>2 GTP = 3',3'-c-di-GMP + 2 diphosphate</text>
        <dbReference type="Rhea" id="RHEA:24898"/>
        <dbReference type="ChEBI" id="CHEBI:33019"/>
        <dbReference type="ChEBI" id="CHEBI:37565"/>
        <dbReference type="ChEBI" id="CHEBI:58805"/>
        <dbReference type="EC" id="2.7.7.65"/>
    </reaction>
</comment>
<protein>
    <recommendedName>
        <fullName evidence="1">diguanylate cyclase</fullName>
        <ecNumber evidence="1">2.7.7.65</ecNumber>
    </recommendedName>
</protein>
<dbReference type="PANTHER" id="PTHR45138:SF9">
    <property type="entry name" value="DIGUANYLATE CYCLASE DGCM-RELATED"/>
    <property type="match status" value="1"/>
</dbReference>
<dbReference type="FunFam" id="3.30.70.270:FF:000001">
    <property type="entry name" value="Diguanylate cyclase domain protein"/>
    <property type="match status" value="1"/>
</dbReference>
<dbReference type="PROSITE" id="PS50112">
    <property type="entry name" value="PAS"/>
    <property type="match status" value="1"/>
</dbReference>
<dbReference type="Gene3D" id="3.30.450.20">
    <property type="entry name" value="PAS domain"/>
    <property type="match status" value="1"/>
</dbReference>
<dbReference type="InterPro" id="IPR050469">
    <property type="entry name" value="Diguanylate_Cyclase"/>
</dbReference>
<dbReference type="PANTHER" id="PTHR45138">
    <property type="entry name" value="REGULATORY COMPONENTS OF SENSORY TRANSDUCTION SYSTEM"/>
    <property type="match status" value="1"/>
</dbReference>
<feature type="domain" description="PAS" evidence="4">
    <location>
        <begin position="310"/>
        <end position="354"/>
    </location>
</feature>
<keyword evidence="3" id="KW-0812">Transmembrane</keyword>
<dbReference type="SMART" id="SM00062">
    <property type="entry name" value="PBPb"/>
    <property type="match status" value="1"/>
</dbReference>
<dbReference type="EMBL" id="CP032098">
    <property type="protein sequence ID" value="AXX91156.1"/>
    <property type="molecule type" value="Genomic_DNA"/>
</dbReference>
<dbReference type="PROSITE" id="PS50113">
    <property type="entry name" value="PAC"/>
    <property type="match status" value="1"/>
</dbReference>
<dbReference type="Gene3D" id="3.40.190.10">
    <property type="entry name" value="Periplasmic binding protein-like II"/>
    <property type="match status" value="2"/>
</dbReference>